<dbReference type="RefSeq" id="WP_066919116.1">
    <property type="nucleotide sequence ID" value="NZ_CP011971.1"/>
</dbReference>
<evidence type="ECO:0000313" key="1">
    <source>
        <dbReference type="EMBL" id="AMN46405.1"/>
    </source>
</evidence>
<dbReference type="KEGG" id="sdf:ACG33_04655"/>
<dbReference type="STRING" id="465721.ACG33_04655"/>
<dbReference type="EMBL" id="CP011971">
    <property type="protein sequence ID" value="AMN46405.1"/>
    <property type="molecule type" value="Genomic_DNA"/>
</dbReference>
<keyword evidence="2" id="KW-1185">Reference proteome</keyword>
<organism evidence="1 2">
    <name type="scientific">Steroidobacter denitrificans</name>
    <dbReference type="NCBI Taxonomy" id="465721"/>
    <lineage>
        <taxon>Bacteria</taxon>
        <taxon>Pseudomonadati</taxon>
        <taxon>Pseudomonadota</taxon>
        <taxon>Gammaproteobacteria</taxon>
        <taxon>Steroidobacterales</taxon>
        <taxon>Steroidobacteraceae</taxon>
        <taxon>Steroidobacter</taxon>
    </lineage>
</organism>
<sequence>MSKAERDATVRLDLNNPVFQRDLLGLQKAERHAALDTLAKLHQLTWNQVYCDKGLRWEKIASVKPPSSINALYSLRITQARRAVAYRDGAFIRLLSIPPDHDATYGRK</sequence>
<dbReference type="PATRIC" id="fig|465721.4.peg.994"/>
<proteinExistence type="predicted"/>
<dbReference type="OrthoDB" id="425602at2"/>
<dbReference type="Proteomes" id="UP000070250">
    <property type="component" value="Chromosome"/>
</dbReference>
<protein>
    <submittedName>
        <fullName evidence="1">Uncharacterized protein</fullName>
    </submittedName>
</protein>
<name>A0A127F9X5_STEDE</name>
<evidence type="ECO:0000313" key="2">
    <source>
        <dbReference type="Proteomes" id="UP000070250"/>
    </source>
</evidence>
<accession>A0A127F9X5</accession>
<dbReference type="AlphaFoldDB" id="A0A127F9X5"/>
<gene>
    <name evidence="1" type="ORF">ACG33_04655</name>
</gene>
<reference evidence="1 2" key="1">
    <citation type="submission" date="2015-06" db="EMBL/GenBank/DDBJ databases">
        <title>A Comprehensive Approach to Explore the Metabolic and Phylogenetic Diversity of Bacterial Steroid Degradation in the Environment: Testosterone as an Example.</title>
        <authorList>
            <person name="Yang F.-C."/>
            <person name="Chen Y.-L."/>
            <person name="Yu C.-P."/>
            <person name="Tang S.-L."/>
            <person name="Wang P.-H."/>
            <person name="Ismail W."/>
            <person name="Wang C.-H."/>
            <person name="Yang C.-Y."/>
            <person name="Chiang Y.-R."/>
        </authorList>
    </citation>
    <scope>NUCLEOTIDE SEQUENCE [LARGE SCALE GENOMIC DNA]</scope>
    <source>
        <strain evidence="1 2">DSM 18526</strain>
    </source>
</reference>